<evidence type="ECO:0000256" key="1">
    <source>
        <dbReference type="ARBA" id="ARBA00023125"/>
    </source>
</evidence>
<feature type="domain" description="Tyr recombinase" evidence="3">
    <location>
        <begin position="170"/>
        <end position="354"/>
    </location>
</feature>
<dbReference type="PROSITE" id="PS51898">
    <property type="entry name" value="TYR_RECOMBINASE"/>
    <property type="match status" value="1"/>
</dbReference>
<evidence type="ECO:0000313" key="5">
    <source>
        <dbReference type="Proteomes" id="UP000189628"/>
    </source>
</evidence>
<evidence type="ECO:0000259" key="3">
    <source>
        <dbReference type="PROSITE" id="PS51898"/>
    </source>
</evidence>
<gene>
    <name evidence="4" type="ORF">B0B51_02865</name>
</gene>
<evidence type="ECO:0000313" key="4">
    <source>
        <dbReference type="EMBL" id="AQW29065.1"/>
    </source>
</evidence>
<evidence type="ECO:0000256" key="2">
    <source>
        <dbReference type="ARBA" id="ARBA00023172"/>
    </source>
</evidence>
<dbReference type="InterPro" id="IPR013762">
    <property type="entry name" value="Integrase-like_cat_sf"/>
</dbReference>
<dbReference type="GO" id="GO:0006310">
    <property type="term" value="P:DNA recombination"/>
    <property type="evidence" value="ECO:0007669"/>
    <property type="project" value="UniProtKB-KW"/>
</dbReference>
<dbReference type="InterPro" id="IPR011010">
    <property type="entry name" value="DNA_brk_join_enz"/>
</dbReference>
<dbReference type="EMBL" id="CP019911">
    <property type="protein sequence ID" value="AQW29065.1"/>
    <property type="molecule type" value="Genomic_DNA"/>
</dbReference>
<dbReference type="InterPro" id="IPR002104">
    <property type="entry name" value="Integrase_catalytic"/>
</dbReference>
<dbReference type="GO" id="GO:0003677">
    <property type="term" value="F:DNA binding"/>
    <property type="evidence" value="ECO:0007669"/>
    <property type="project" value="UniProtKB-KW"/>
</dbReference>
<dbReference type="Pfam" id="PF00589">
    <property type="entry name" value="Phage_integrase"/>
    <property type="match status" value="1"/>
</dbReference>
<dbReference type="InterPro" id="IPR010998">
    <property type="entry name" value="Integrase_recombinase_N"/>
</dbReference>
<reference evidence="4 5" key="1">
    <citation type="submission" date="2017-02" db="EMBL/GenBank/DDBJ databases">
        <title>Blood Disease Bacterium A2-HR MARDI.</title>
        <authorList>
            <person name="Badrun R."/>
            <person name="Abu Bakar N."/>
            <person name="Laboh R."/>
        </authorList>
    </citation>
    <scope>NUCLEOTIDE SEQUENCE [LARGE SCALE GENOMIC DNA]</scope>
    <source>
        <strain evidence="4 5">A2-HR MARDI</strain>
    </source>
</reference>
<accession>A0A1U9VEZ4</accession>
<proteinExistence type="predicted"/>
<protein>
    <submittedName>
        <fullName evidence="4">Integrase</fullName>
    </submittedName>
</protein>
<dbReference type="Gene3D" id="1.10.443.10">
    <property type="entry name" value="Intergrase catalytic core"/>
    <property type="match status" value="1"/>
</dbReference>
<name>A0A1U9VEZ4_9RALS</name>
<keyword evidence="1" id="KW-0238">DNA-binding</keyword>
<organism evidence="4 5">
    <name type="scientific">blood disease bacterium A2-HR MARDI</name>
    <dbReference type="NCBI Taxonomy" id="1944648"/>
    <lineage>
        <taxon>Bacteria</taxon>
        <taxon>Pseudomonadati</taxon>
        <taxon>Pseudomonadota</taxon>
        <taxon>Betaproteobacteria</taxon>
        <taxon>Burkholderiales</taxon>
        <taxon>Burkholderiaceae</taxon>
        <taxon>Ralstonia</taxon>
        <taxon>Ralstonia solanacearum species complex</taxon>
    </lineage>
</organism>
<sequence length="357" mass="40560">MVRTRKSNPLGLDRRRHARLYFKHGAFYYAHRDGKWERLGTDLADAKRKAEHYNDPDSTFGLMAYFLDEFVLHCERRTRLPRGKGGLAERTYEDYKRDVEPLKTFFGKMVPTAIEPHHIGKYLDLGVEMDRAVRANREKACLSACFAWLIRTGEAGLKVNPCLGVRRNPETPRERYVEHAEYHAVGKVAVKQVRGLMALIYRTLQRPEDIIGWTPASIILKREPDGSHRKVIRNDQGKTGKIVDIAVTPEIEAILAELKMYGASTGPGMTLVHTRSGHAYTYDGLCAMLRRYIKKAKVDGFGFYDLKGKGATDMWLAGVPLEQIQVLCGHESIKTTEVYVKCRWRGTVQPNSVPLAV</sequence>
<dbReference type="GO" id="GO:0015074">
    <property type="term" value="P:DNA integration"/>
    <property type="evidence" value="ECO:0007669"/>
    <property type="project" value="InterPro"/>
</dbReference>
<dbReference type="Gene3D" id="1.10.150.130">
    <property type="match status" value="1"/>
</dbReference>
<dbReference type="Proteomes" id="UP000189628">
    <property type="component" value="Chromosome"/>
</dbReference>
<dbReference type="AlphaFoldDB" id="A0A1U9VEZ4"/>
<keyword evidence="2" id="KW-0233">DNA recombination</keyword>
<dbReference type="RefSeq" id="WP_078221821.1">
    <property type="nucleotide sequence ID" value="NZ_CP019911.1"/>
</dbReference>
<dbReference type="SUPFAM" id="SSF56349">
    <property type="entry name" value="DNA breaking-rejoining enzymes"/>
    <property type="match status" value="1"/>
</dbReference>